<reference evidence="8" key="1">
    <citation type="submission" date="2020-01" db="EMBL/GenBank/DDBJ databases">
        <authorList>
            <consortium name="DOE Joint Genome Institute"/>
            <person name="Haridas S."/>
            <person name="Albert R."/>
            <person name="Binder M."/>
            <person name="Bloem J."/>
            <person name="Labutti K."/>
            <person name="Salamov A."/>
            <person name="Andreopoulos B."/>
            <person name="Baker S.E."/>
            <person name="Barry K."/>
            <person name="Bills G."/>
            <person name="Bluhm B.H."/>
            <person name="Cannon C."/>
            <person name="Castanera R."/>
            <person name="Culley D.E."/>
            <person name="Daum C."/>
            <person name="Ezra D."/>
            <person name="Gonzalez J.B."/>
            <person name="Henrissat B."/>
            <person name="Kuo A."/>
            <person name="Liang C."/>
            <person name="Lipzen A."/>
            <person name="Lutzoni F."/>
            <person name="Magnuson J."/>
            <person name="Mondo S."/>
            <person name="Nolan M."/>
            <person name="Ohm R."/>
            <person name="Pangilinan J."/>
            <person name="Park H.-J."/>
            <person name="Ramirez L."/>
            <person name="Alfaro M."/>
            <person name="Sun H."/>
            <person name="Tritt A."/>
            <person name="Yoshinaga Y."/>
            <person name="Zwiers L.-H."/>
            <person name="Turgeon B.G."/>
            <person name="Goodwin S.B."/>
            <person name="Spatafora J.W."/>
            <person name="Crous P.W."/>
            <person name="Grigoriev I.V."/>
        </authorList>
    </citation>
    <scope>NUCLEOTIDE SEQUENCE</scope>
    <source>
        <strain evidence="8">P77</strain>
    </source>
</reference>
<keyword evidence="9" id="KW-1185">Reference proteome</keyword>
<dbReference type="SUPFAM" id="SSF57701">
    <property type="entry name" value="Zn2/Cys6 DNA-binding domain"/>
    <property type="match status" value="1"/>
</dbReference>
<accession>A0A6A5KMV4</accession>
<feature type="region of interest" description="Disordered" evidence="6">
    <location>
        <begin position="716"/>
        <end position="799"/>
    </location>
</feature>
<dbReference type="EMBL" id="ML975264">
    <property type="protein sequence ID" value="KAF1837257.1"/>
    <property type="molecule type" value="Genomic_DNA"/>
</dbReference>
<keyword evidence="2" id="KW-0479">Metal-binding</keyword>
<feature type="compositionally biased region" description="Basic and acidic residues" evidence="6">
    <location>
        <begin position="735"/>
        <end position="748"/>
    </location>
</feature>
<evidence type="ECO:0000256" key="1">
    <source>
        <dbReference type="ARBA" id="ARBA00004123"/>
    </source>
</evidence>
<keyword evidence="3" id="KW-0805">Transcription regulation</keyword>
<sequence length="913" mass="102827">MTGEHAPRLSTGTTVPAYTPRPPSPPVLHQQPSPLTQLSPSTVKASPQQTPGPFDAHHSAEPSTKRGMRSQIACARCRRSKTKCDNTGQGTVCKACANTNRECKWDHAAVAANSNETVRRGSSTADVDNPPRKRRKPLAPTVSAGPPSTHGLGTYEDALRSPLLTAQAWEELFEIYQKNFSIDFPFLHKRTFLSAVQQQPLTSSSDAKSSTPPQAPQPYAPLLLAFLTQTARFHDKFVQYGGDPIKTAEFYAEATRVQMGADIFGPPTLEKIQTLLLLGFYEWTALKGTEAWIKIGTAIRCAIVLGYPHLDLDEKGRPITVKESDSHLSEKDQWILREIERRTFWSCCLMDCYLSWGINRPTMLGPEHLKRTQLVCSDGAFTYGRKVRTRLLGEDDAAYAKRRADWSNESCDVKWEVGEFEAELTWYIKIVFVFGEVVRWSCEGGRRQVTKEGKVAPWNAATKFKEVEDSLERLKRELPEDLQLTPRNTDDRIYNGSGLYVSIHAMYTTCFIWLYREYMPVAPWTLTHPKGPTEAPLIEEAPPNSEYWIQQARTCFGACSEFTNLIHALASSRSQNNLVETPMVAFACYSVAICTIYCYYFPNMDPNRVLSSRLEPRAHDVAFEFLIRIEPRFTMTRQWVKVLANWQRYYRDQRKKYKNVGGQVSDSPPKSSTGDGGGLKDYVLLFEKEHKQFGDTTTDDDNNHWTDKDIDLADTRLPHDEDSAERTLPPVAAPVKRETEAKLDDRSGRPSSGVAFTAVNHNAPSRAAESHTPSNAQVPPVYTPASNNGHPYHANSTSQYRTHASPTNVVYQYSAPPHAQTNTPNQNHFPSTVSCQGETAYQQSWQQPPLESSMHAARMAIEVDGAQTFQNSVVYDPIMRAERYENYAFSGWPMGTDFTNYISDNPSYYPYQQ</sequence>
<evidence type="ECO:0000256" key="4">
    <source>
        <dbReference type="ARBA" id="ARBA00023163"/>
    </source>
</evidence>
<dbReference type="PROSITE" id="PS00463">
    <property type="entry name" value="ZN2_CY6_FUNGAL_1"/>
    <property type="match status" value="1"/>
</dbReference>
<dbReference type="InterPro" id="IPR036864">
    <property type="entry name" value="Zn2-C6_fun-type_DNA-bd_sf"/>
</dbReference>
<dbReference type="AlphaFoldDB" id="A0A6A5KMV4"/>
<evidence type="ECO:0000313" key="9">
    <source>
        <dbReference type="Proteomes" id="UP000800040"/>
    </source>
</evidence>
<name>A0A6A5KMV4_9PLEO</name>
<evidence type="ECO:0000259" key="7">
    <source>
        <dbReference type="PROSITE" id="PS50048"/>
    </source>
</evidence>
<proteinExistence type="predicted"/>
<dbReference type="Gene3D" id="4.10.240.10">
    <property type="entry name" value="Zn(2)-C6 fungal-type DNA-binding domain"/>
    <property type="match status" value="1"/>
</dbReference>
<dbReference type="GO" id="GO:0008270">
    <property type="term" value="F:zinc ion binding"/>
    <property type="evidence" value="ECO:0007669"/>
    <property type="project" value="InterPro"/>
</dbReference>
<dbReference type="InterPro" id="IPR001138">
    <property type="entry name" value="Zn2Cys6_DnaBD"/>
</dbReference>
<dbReference type="Proteomes" id="UP000800040">
    <property type="component" value="Unassembled WGS sequence"/>
</dbReference>
<feature type="region of interest" description="Disordered" evidence="6">
    <location>
        <begin position="114"/>
        <end position="155"/>
    </location>
</feature>
<keyword evidence="5" id="KW-0539">Nucleus</keyword>
<dbReference type="PANTHER" id="PTHR47338">
    <property type="entry name" value="ZN(II)2CYS6 TRANSCRIPTION FACTOR (EUROFUNG)-RELATED"/>
    <property type="match status" value="1"/>
</dbReference>
<gene>
    <name evidence="8" type="ORF">BDW02DRAFT_519502</name>
</gene>
<evidence type="ECO:0000313" key="8">
    <source>
        <dbReference type="EMBL" id="KAF1837257.1"/>
    </source>
</evidence>
<feature type="region of interest" description="Disordered" evidence="6">
    <location>
        <begin position="658"/>
        <end position="677"/>
    </location>
</feature>
<dbReference type="SMART" id="SM00906">
    <property type="entry name" value="Fungal_trans"/>
    <property type="match status" value="1"/>
</dbReference>
<feature type="compositionally biased region" description="Polar residues" evidence="6">
    <location>
        <begin position="784"/>
        <end position="799"/>
    </location>
</feature>
<dbReference type="CDD" id="cd12148">
    <property type="entry name" value="fungal_TF_MHR"/>
    <property type="match status" value="1"/>
</dbReference>
<keyword evidence="4" id="KW-0804">Transcription</keyword>
<feature type="compositionally biased region" description="Basic and acidic residues" evidence="6">
    <location>
        <begin position="716"/>
        <end position="725"/>
    </location>
</feature>
<comment type="subcellular location">
    <subcellularLocation>
        <location evidence="1">Nucleus</location>
    </subcellularLocation>
</comment>
<dbReference type="CDD" id="cd00067">
    <property type="entry name" value="GAL4"/>
    <property type="match status" value="1"/>
</dbReference>
<dbReference type="GO" id="GO:0005634">
    <property type="term" value="C:nucleus"/>
    <property type="evidence" value="ECO:0007669"/>
    <property type="project" value="UniProtKB-SubCell"/>
</dbReference>
<evidence type="ECO:0000256" key="2">
    <source>
        <dbReference type="ARBA" id="ARBA00022723"/>
    </source>
</evidence>
<dbReference type="Pfam" id="PF04082">
    <property type="entry name" value="Fungal_trans"/>
    <property type="match status" value="1"/>
</dbReference>
<feature type="compositionally biased region" description="Polar residues" evidence="6">
    <location>
        <begin position="30"/>
        <end position="51"/>
    </location>
</feature>
<dbReference type="OrthoDB" id="5370478at2759"/>
<feature type="compositionally biased region" description="Basic and acidic residues" evidence="6">
    <location>
        <begin position="55"/>
        <end position="64"/>
    </location>
</feature>
<dbReference type="InterPro" id="IPR050815">
    <property type="entry name" value="TF_fung"/>
</dbReference>
<organism evidence="8 9">
    <name type="scientific">Decorospora gaudefroyi</name>
    <dbReference type="NCBI Taxonomy" id="184978"/>
    <lineage>
        <taxon>Eukaryota</taxon>
        <taxon>Fungi</taxon>
        <taxon>Dikarya</taxon>
        <taxon>Ascomycota</taxon>
        <taxon>Pezizomycotina</taxon>
        <taxon>Dothideomycetes</taxon>
        <taxon>Pleosporomycetidae</taxon>
        <taxon>Pleosporales</taxon>
        <taxon>Pleosporineae</taxon>
        <taxon>Pleosporaceae</taxon>
        <taxon>Decorospora</taxon>
    </lineage>
</organism>
<feature type="compositionally biased region" description="Polar residues" evidence="6">
    <location>
        <begin position="114"/>
        <end position="126"/>
    </location>
</feature>
<feature type="region of interest" description="Disordered" evidence="6">
    <location>
        <begin position="1"/>
        <end position="71"/>
    </location>
</feature>
<feature type="domain" description="Zn(2)-C6 fungal-type" evidence="7">
    <location>
        <begin position="73"/>
        <end position="105"/>
    </location>
</feature>
<evidence type="ECO:0000256" key="5">
    <source>
        <dbReference type="ARBA" id="ARBA00023242"/>
    </source>
</evidence>
<protein>
    <recommendedName>
        <fullName evidence="7">Zn(2)-C6 fungal-type domain-containing protein</fullName>
    </recommendedName>
</protein>
<dbReference type="GO" id="GO:0006351">
    <property type="term" value="P:DNA-templated transcription"/>
    <property type="evidence" value="ECO:0007669"/>
    <property type="project" value="InterPro"/>
</dbReference>
<dbReference type="PANTHER" id="PTHR47338:SF5">
    <property type="entry name" value="ZN(II)2CYS6 TRANSCRIPTION FACTOR (EUROFUNG)"/>
    <property type="match status" value="1"/>
</dbReference>
<feature type="compositionally biased region" description="Polar residues" evidence="6">
    <location>
        <begin position="662"/>
        <end position="673"/>
    </location>
</feature>
<dbReference type="InterPro" id="IPR007219">
    <property type="entry name" value="XnlR_reg_dom"/>
</dbReference>
<evidence type="ECO:0000256" key="3">
    <source>
        <dbReference type="ARBA" id="ARBA00023015"/>
    </source>
</evidence>
<dbReference type="PROSITE" id="PS50048">
    <property type="entry name" value="ZN2_CY6_FUNGAL_2"/>
    <property type="match status" value="1"/>
</dbReference>
<dbReference type="GO" id="GO:0000981">
    <property type="term" value="F:DNA-binding transcription factor activity, RNA polymerase II-specific"/>
    <property type="evidence" value="ECO:0007669"/>
    <property type="project" value="InterPro"/>
</dbReference>
<evidence type="ECO:0000256" key="6">
    <source>
        <dbReference type="SAM" id="MobiDB-lite"/>
    </source>
</evidence>
<dbReference type="GO" id="GO:0003677">
    <property type="term" value="F:DNA binding"/>
    <property type="evidence" value="ECO:0007669"/>
    <property type="project" value="InterPro"/>
</dbReference>